<dbReference type="AlphaFoldDB" id="A0AA37N7I4"/>
<dbReference type="EMBL" id="BQNJ01000001">
    <property type="protein sequence ID" value="GKH00791.1"/>
    <property type="molecule type" value="Genomic_DNA"/>
</dbReference>
<feature type="region of interest" description="Disordered" evidence="1">
    <location>
        <begin position="32"/>
        <end position="54"/>
    </location>
</feature>
<sequence>MGVNNGRCKMAIEEMGIPDFAITIFSNSRSNLLGKNAYGRDEGGRRSMGASGGN</sequence>
<evidence type="ECO:0000256" key="1">
    <source>
        <dbReference type="SAM" id="MobiDB-lite"/>
    </source>
</evidence>
<comment type="caution">
    <text evidence="2">The sequence shown here is derived from an EMBL/GenBank/DDBJ whole genome shotgun (WGS) entry which is preliminary data.</text>
</comment>
<proteinExistence type="predicted"/>
<evidence type="ECO:0000313" key="3">
    <source>
        <dbReference type="Proteomes" id="UP001055091"/>
    </source>
</evidence>
<gene>
    <name evidence="2" type="ORF">CE91St55_27720</name>
</gene>
<protein>
    <submittedName>
        <fullName evidence="2">Uncharacterized protein</fullName>
    </submittedName>
</protein>
<dbReference type="Proteomes" id="UP001055091">
    <property type="component" value="Unassembled WGS sequence"/>
</dbReference>
<accession>A0AA37N7I4</accession>
<organism evidence="2 3">
    <name type="scientific">Hungatella hathewayi</name>
    <dbReference type="NCBI Taxonomy" id="154046"/>
    <lineage>
        <taxon>Bacteria</taxon>
        <taxon>Bacillati</taxon>
        <taxon>Bacillota</taxon>
        <taxon>Clostridia</taxon>
        <taxon>Lachnospirales</taxon>
        <taxon>Lachnospiraceae</taxon>
        <taxon>Hungatella</taxon>
    </lineage>
</organism>
<reference evidence="2" key="1">
    <citation type="submission" date="2022-01" db="EMBL/GenBank/DDBJ databases">
        <title>Novel bile acid biosynthetic pathways are enriched in the microbiome of centenarians.</title>
        <authorList>
            <person name="Sato Y."/>
            <person name="Atarashi K."/>
            <person name="Plichta R.D."/>
            <person name="Arai Y."/>
            <person name="Sasajima S."/>
            <person name="Kearney M.S."/>
            <person name="Suda W."/>
            <person name="Takeshita K."/>
            <person name="Sasaki T."/>
            <person name="Okamoto S."/>
            <person name="Skelly N.A."/>
            <person name="Okamura Y."/>
            <person name="Vlamakis H."/>
            <person name="Li Y."/>
            <person name="Tanoue T."/>
            <person name="Takei H."/>
            <person name="Nittono H."/>
            <person name="Narushima S."/>
            <person name="Irie J."/>
            <person name="Itoh H."/>
            <person name="Moriya K."/>
            <person name="Sugiura Y."/>
            <person name="Suematsu M."/>
            <person name="Moritoki N."/>
            <person name="Shibata S."/>
            <person name="Littman R.D."/>
            <person name="Fischbach A.M."/>
            <person name="Uwamino Y."/>
            <person name="Inoue T."/>
            <person name="Honda A."/>
            <person name="Hattori M."/>
            <person name="Murai T."/>
            <person name="Xavier J.R."/>
            <person name="Hirose N."/>
            <person name="Honda K."/>
        </authorList>
    </citation>
    <scope>NUCLEOTIDE SEQUENCE</scope>
    <source>
        <strain evidence="2">CE91-St55</strain>
    </source>
</reference>
<evidence type="ECO:0000313" key="2">
    <source>
        <dbReference type="EMBL" id="GKH00791.1"/>
    </source>
</evidence>
<name>A0AA37N7I4_9FIRM</name>